<evidence type="ECO:0000313" key="1">
    <source>
        <dbReference type="EMBL" id="BFD45850.1"/>
    </source>
</evidence>
<dbReference type="AlphaFoldDB" id="A0AAT9G7S8"/>
<dbReference type="GO" id="GO:0033194">
    <property type="term" value="P:response to hydroperoxide"/>
    <property type="evidence" value="ECO:0007669"/>
    <property type="project" value="TreeGrafter"/>
</dbReference>
<sequence>MGISDKLAELNYHRFQDFDNHPQKQAIFAYDGDVYDNIDRRSFSKEQWDFLQGHTLIISGLYGPLRVLDKIKPYRLEMSTKLPNLEKLSSFWQIDITNYLNQILATHQNKYLINLASNEYSSAINQNDLKYPIINIYFKEKRNNKLQIIAINSKKTRGSMLNFIAENLIDVPEKLKQFSKQNYYYSETESSDKDWVFVKNE</sequence>
<protein>
    <submittedName>
        <fullName evidence="1">Peroxide stress protein YaaA</fullName>
    </submittedName>
</protein>
<organism evidence="1">
    <name type="scientific">Candidatus Tisiphia endosymbiont of Sergentomyia squamirostris</name>
    <dbReference type="NCBI Taxonomy" id="3113639"/>
    <lineage>
        <taxon>Bacteria</taxon>
        <taxon>Pseudomonadati</taxon>
        <taxon>Pseudomonadota</taxon>
        <taxon>Alphaproteobacteria</taxon>
        <taxon>Rickettsiales</taxon>
        <taxon>Rickettsiaceae</taxon>
        <taxon>Rickettsieae</taxon>
        <taxon>Candidatus Tisiphia</taxon>
    </lineage>
</organism>
<reference evidence="1" key="1">
    <citation type="submission" date="2024-01" db="EMBL/GenBank/DDBJ databases">
        <title>Sequencing the genomes of a sandfly, Sergentomyia squamirostris, and its two endosymbionts.</title>
        <authorList>
            <person name="Itokawa K."/>
            <person name="Sanjoba C."/>
        </authorList>
    </citation>
    <scope>NUCLEOTIDE SEQUENCE</scope>
    <source>
        <strain evidence="1">RiSSQ</strain>
    </source>
</reference>
<gene>
    <name evidence="1" type="primary">yaaA</name>
    <name evidence="1" type="ORF">DMENIID0002_04960</name>
</gene>
<dbReference type="GO" id="GO:0005829">
    <property type="term" value="C:cytosol"/>
    <property type="evidence" value="ECO:0007669"/>
    <property type="project" value="TreeGrafter"/>
</dbReference>
<dbReference type="InterPro" id="IPR005583">
    <property type="entry name" value="YaaA"/>
</dbReference>
<accession>A0AAT9G7S8</accession>
<dbReference type="EMBL" id="AP029170">
    <property type="protein sequence ID" value="BFD45850.1"/>
    <property type="molecule type" value="Genomic_DNA"/>
</dbReference>
<name>A0AAT9G7S8_9RICK</name>
<dbReference type="PANTHER" id="PTHR30283">
    <property type="entry name" value="PEROXIDE STRESS RESPONSE PROTEIN YAAA"/>
    <property type="match status" value="1"/>
</dbReference>
<proteinExistence type="predicted"/>
<dbReference type="PANTHER" id="PTHR30283:SF4">
    <property type="entry name" value="PEROXIDE STRESS RESISTANCE PROTEIN YAAA"/>
    <property type="match status" value="1"/>
</dbReference>
<dbReference type="Pfam" id="PF03883">
    <property type="entry name" value="H2O2_YaaD"/>
    <property type="match status" value="1"/>
</dbReference>